<dbReference type="AlphaFoldDB" id="A0AAD9QNF9"/>
<protein>
    <submittedName>
        <fullName evidence="1">Uncharacterized protein</fullName>
    </submittedName>
</protein>
<dbReference type="PANTHER" id="PTHR47526">
    <property type="entry name" value="ATP-DEPENDENT DNA HELICASE"/>
    <property type="match status" value="1"/>
</dbReference>
<evidence type="ECO:0000313" key="2">
    <source>
        <dbReference type="Proteomes" id="UP001249851"/>
    </source>
</evidence>
<organism evidence="1 2">
    <name type="scientific">Acropora cervicornis</name>
    <name type="common">Staghorn coral</name>
    <dbReference type="NCBI Taxonomy" id="6130"/>
    <lineage>
        <taxon>Eukaryota</taxon>
        <taxon>Metazoa</taxon>
        <taxon>Cnidaria</taxon>
        <taxon>Anthozoa</taxon>
        <taxon>Hexacorallia</taxon>
        <taxon>Scleractinia</taxon>
        <taxon>Astrocoeniina</taxon>
        <taxon>Acroporidae</taxon>
        <taxon>Acropora</taxon>
    </lineage>
</organism>
<reference evidence="1" key="2">
    <citation type="journal article" date="2023" name="Science">
        <title>Genomic signatures of disease resistance in endangered staghorn corals.</title>
        <authorList>
            <person name="Vollmer S.V."/>
            <person name="Selwyn J.D."/>
            <person name="Despard B.A."/>
            <person name="Roesel C.L."/>
        </authorList>
    </citation>
    <scope>NUCLEOTIDE SEQUENCE</scope>
    <source>
        <strain evidence="1">K2</strain>
    </source>
</reference>
<name>A0AAD9QNF9_ACRCE</name>
<dbReference type="PANTHER" id="PTHR47526:SF3">
    <property type="entry name" value="PHD-TYPE DOMAIN-CONTAINING PROTEIN"/>
    <property type="match status" value="1"/>
</dbReference>
<dbReference type="Proteomes" id="UP001249851">
    <property type="component" value="Unassembled WGS sequence"/>
</dbReference>
<gene>
    <name evidence="1" type="ORF">P5673_011986</name>
</gene>
<accession>A0AAD9QNF9</accession>
<comment type="caution">
    <text evidence="1">The sequence shown here is derived from an EMBL/GenBank/DDBJ whole genome shotgun (WGS) entry which is preliminary data.</text>
</comment>
<keyword evidence="2" id="KW-1185">Reference proteome</keyword>
<dbReference type="EMBL" id="JARQWQ010000022">
    <property type="protein sequence ID" value="KAK2564538.1"/>
    <property type="molecule type" value="Genomic_DNA"/>
</dbReference>
<sequence length="282" mass="31817">MSWKKQPSTSTFLLNDSQLEEVDEFRHLVVDSGHENPTSRRFESSSVFNTFNVATFSRVIETLGSERIFGLVKGNNVQDFCFCFLLPVESTDFLCYLVSETSFYTKQQFKAFRSLEAYNQIVSGFIASVQGHNIAKKYLVLVKSSSKPIALSLIPEYADSYVLKSRSVSTISDLFDKKYLDLSYPEFLKACHEMDIKITKEQITQVERDSVTQAKGNSFFRHRAACLTNPATPSHSFTLSAILAQRAADTLIILSIIRVASSCEPLELEIKKSIDRNLGNIE</sequence>
<reference evidence="1" key="1">
    <citation type="journal article" date="2023" name="G3 (Bethesda)">
        <title>Whole genome assembly and annotation of the endangered Caribbean coral Acropora cervicornis.</title>
        <authorList>
            <person name="Selwyn J.D."/>
            <person name="Vollmer S.V."/>
        </authorList>
    </citation>
    <scope>NUCLEOTIDE SEQUENCE</scope>
    <source>
        <strain evidence="1">K2</strain>
    </source>
</reference>
<proteinExistence type="predicted"/>
<evidence type="ECO:0000313" key="1">
    <source>
        <dbReference type="EMBL" id="KAK2564538.1"/>
    </source>
</evidence>